<protein>
    <submittedName>
        <fullName evidence="1">Uncharacterized protein</fullName>
    </submittedName>
</protein>
<dbReference type="Proteomes" id="UP000006854">
    <property type="component" value="Chromosome"/>
</dbReference>
<proteinExistence type="predicted"/>
<organism evidence="1 2">
    <name type="scientific">Streptomyces venezuelae (strain ATCC 10712 / CBS 650.69 / DSM 40230 / JCM 4526 / NBRC 13096 / PD 04745)</name>
    <dbReference type="NCBI Taxonomy" id="953739"/>
    <lineage>
        <taxon>Bacteria</taxon>
        <taxon>Bacillati</taxon>
        <taxon>Actinomycetota</taxon>
        <taxon>Actinomycetes</taxon>
        <taxon>Kitasatosporales</taxon>
        <taxon>Streptomycetaceae</taxon>
        <taxon>Streptomyces</taxon>
    </lineage>
</organism>
<keyword evidence="2" id="KW-1185">Reference proteome</keyword>
<gene>
    <name evidence="1" type="ordered locus">SVEN_2113</name>
</gene>
<reference evidence="1 2" key="1">
    <citation type="journal article" date="2011" name="BMC Genomics">
        <title>Genome-wide analysis of the role of GlnR in Streptomyces venezuelae provides new insights into global nitrogen regulation in actinomycetes.</title>
        <authorList>
            <person name="Pullan S.T."/>
            <person name="Bibb M.J."/>
            <person name="Merrick M."/>
        </authorList>
    </citation>
    <scope>NUCLEOTIDE SEQUENCE [LARGE SCALE GENOMIC DNA]</scope>
    <source>
        <strain evidence="2">ATCC 10712 / CBS 650.69 / DSM 40230 / JCM 4526 / NBRC 13096 / PD 04745</strain>
    </source>
</reference>
<dbReference type="PATRIC" id="fig|953739.5.peg.4274"/>
<dbReference type="OrthoDB" id="4251325at2"/>
<name>F2RL10_STRVP</name>
<evidence type="ECO:0000313" key="2">
    <source>
        <dbReference type="Proteomes" id="UP000006854"/>
    </source>
</evidence>
<dbReference type="RefSeq" id="WP_015033317.1">
    <property type="nucleotide sequence ID" value="NC_018750.1"/>
</dbReference>
<evidence type="ECO:0000313" key="1">
    <source>
        <dbReference type="EMBL" id="CCA55399.1"/>
    </source>
</evidence>
<dbReference type="AlphaFoldDB" id="F2RL10"/>
<accession>F2RL10</accession>
<dbReference type="HOGENOM" id="CLU_2248702_0_0_11"/>
<dbReference type="STRING" id="953739.SVEN_2113"/>
<sequence length="104" mass="10811">MATQKSSGTRVPAASNTLTVDRLLSAPLSELLAEVGAELIDAPATDEALGRIEGRLGAARLTMPTGRSAFERDTVIRILVGKLAGAPMRPVPPSLDVRTYGGAK</sequence>
<dbReference type="EMBL" id="FR845719">
    <property type="protein sequence ID" value="CCA55399.1"/>
    <property type="molecule type" value="Genomic_DNA"/>
</dbReference>
<dbReference type="GeneID" id="51862689"/>
<dbReference type="KEGG" id="sve:SVEN_2113"/>